<gene>
    <name evidence="1" type="ordered locus">SM11_pD0385</name>
</gene>
<evidence type="ECO:0000313" key="1">
    <source>
        <dbReference type="EMBL" id="AEH83218.1"/>
    </source>
</evidence>
<geneLocation type="plasmid" evidence="1 2">
    <name>pSmeSM11d</name>
</geneLocation>
<reference evidence="1 2" key="1">
    <citation type="journal article" date="2011" name="J. Biotechnol.">
        <title>The complete genome sequence of the dominant Sinorhizobium meliloti field isolate SM11 extends the S. meliloti pan-genome.</title>
        <authorList>
            <person name="Schneiker-Bekel S."/>
            <person name="Wibberg D."/>
            <person name="Bekel T."/>
            <person name="Blom J."/>
            <person name="Linke B."/>
            <person name="Neuweger H."/>
            <person name="Stiens M."/>
            <person name="Vorholter F.J."/>
            <person name="Weidner S."/>
            <person name="Goesmann A."/>
            <person name="Puhler A."/>
            <person name="Schluter A."/>
        </authorList>
    </citation>
    <scope>NUCLEOTIDE SEQUENCE [LARGE SCALE GENOMIC DNA]</scope>
    <source>
        <strain evidence="1 2">SM11</strain>
        <plasmid evidence="2">pSmeSM11d</plasmid>
    </source>
</reference>
<organism evidence="1 2">
    <name type="scientific">Sinorhizobium meliloti (strain SM11)</name>
    <dbReference type="NCBI Taxonomy" id="707241"/>
    <lineage>
        <taxon>Bacteria</taxon>
        <taxon>Pseudomonadati</taxon>
        <taxon>Pseudomonadota</taxon>
        <taxon>Alphaproteobacteria</taxon>
        <taxon>Hyphomicrobiales</taxon>
        <taxon>Rhizobiaceae</taxon>
        <taxon>Sinorhizobium/Ensifer group</taxon>
        <taxon>Sinorhizobium</taxon>
    </lineage>
</organism>
<dbReference type="Proteomes" id="UP000009045">
    <property type="component" value="Plasmid pSmeSM11d"/>
</dbReference>
<sequence>MKHVGASCHPNWEEIFDQQFGAGRGGGSSG</sequence>
<dbReference type="HOGENOM" id="CLU_3405491_0_0_5"/>
<proteinExistence type="predicted"/>
<dbReference type="EMBL" id="CP001832">
    <property type="protein sequence ID" value="AEH83218.1"/>
    <property type="molecule type" value="Genomic_DNA"/>
</dbReference>
<accession>F7XJP0</accession>
<dbReference type="AlphaFoldDB" id="F7XJP0"/>
<name>F7XJP0_SINMM</name>
<evidence type="ECO:0000313" key="2">
    <source>
        <dbReference type="Proteomes" id="UP000009045"/>
    </source>
</evidence>
<keyword evidence="1" id="KW-0614">Plasmid</keyword>
<dbReference type="KEGG" id="smx:SM11_pD0385"/>
<protein>
    <submittedName>
        <fullName evidence="1">Uncharacterized protein</fullName>
    </submittedName>
</protein>